<evidence type="ECO:0000256" key="1">
    <source>
        <dbReference type="SAM" id="MobiDB-lite"/>
    </source>
</evidence>
<feature type="compositionally biased region" description="Basic residues" evidence="1">
    <location>
        <begin position="204"/>
        <end position="217"/>
    </location>
</feature>
<dbReference type="RefSeq" id="WP_184224554.1">
    <property type="nucleotide sequence ID" value="NZ_JACHIP010000057.1"/>
</dbReference>
<proteinExistence type="predicted"/>
<gene>
    <name evidence="2" type="ORF">HDF16_006337</name>
</gene>
<keyword evidence="3" id="KW-1185">Reference proteome</keyword>
<dbReference type="Proteomes" id="UP000540989">
    <property type="component" value="Unassembled WGS sequence"/>
</dbReference>
<reference evidence="2 3" key="1">
    <citation type="submission" date="2020-08" db="EMBL/GenBank/DDBJ databases">
        <title>Genomic Encyclopedia of Type Strains, Phase IV (KMG-V): Genome sequencing to study the core and pangenomes of soil and plant-associated prokaryotes.</title>
        <authorList>
            <person name="Whitman W."/>
        </authorList>
    </citation>
    <scope>NUCLEOTIDE SEQUENCE [LARGE SCALE GENOMIC DNA]</scope>
    <source>
        <strain evidence="2 3">M8UP14</strain>
    </source>
</reference>
<feature type="compositionally biased region" description="Low complexity" evidence="1">
    <location>
        <begin position="228"/>
        <end position="242"/>
    </location>
</feature>
<name>A0A7W7ZLW6_9BACT</name>
<comment type="caution">
    <text evidence="2">The sequence shown here is derived from an EMBL/GenBank/DDBJ whole genome shotgun (WGS) entry which is preliminary data.</text>
</comment>
<accession>A0A7W7ZLW6</accession>
<evidence type="ECO:0000313" key="2">
    <source>
        <dbReference type="EMBL" id="MBB5061601.1"/>
    </source>
</evidence>
<dbReference type="SUPFAM" id="SSF53474">
    <property type="entry name" value="alpha/beta-Hydrolases"/>
    <property type="match status" value="1"/>
</dbReference>
<dbReference type="Gene3D" id="3.40.50.1820">
    <property type="entry name" value="alpha/beta hydrolase"/>
    <property type="match status" value="1"/>
</dbReference>
<protein>
    <submittedName>
        <fullName evidence="2">Putative esterase</fullName>
    </submittedName>
</protein>
<evidence type="ECO:0000313" key="3">
    <source>
        <dbReference type="Proteomes" id="UP000540989"/>
    </source>
</evidence>
<dbReference type="EMBL" id="JACHIP010000057">
    <property type="protein sequence ID" value="MBB5061601.1"/>
    <property type="molecule type" value="Genomic_DNA"/>
</dbReference>
<organism evidence="2 3">
    <name type="scientific">Granulicella aggregans</name>
    <dbReference type="NCBI Taxonomy" id="474949"/>
    <lineage>
        <taxon>Bacteria</taxon>
        <taxon>Pseudomonadati</taxon>
        <taxon>Acidobacteriota</taxon>
        <taxon>Terriglobia</taxon>
        <taxon>Terriglobales</taxon>
        <taxon>Acidobacteriaceae</taxon>
        <taxon>Granulicella</taxon>
    </lineage>
</organism>
<sequence length="242" mass="26231">MFPTFIFLIAAVNLSECLAQSAVISFHTIVAPKSGEDVANPCEYELRILSENKRIHGLFVVFERGPELQHFYEEPEITAFAREHDLALLMPMGCPAKDHGDIDVDPNRGLGRALLAAVDQLSVITDHPELKTAPLIVLGFSGAGALAGRLVGFAPDRIEAAIVSHGGQVSPFNLDTISLSGAALKIPELILVGGKDEVVHRQLAQHRHHRPRAKSRLRTQAAANQMPIRSTSSSEISSLLRS</sequence>
<feature type="region of interest" description="Disordered" evidence="1">
    <location>
        <begin position="204"/>
        <end position="242"/>
    </location>
</feature>
<dbReference type="AlphaFoldDB" id="A0A7W7ZLW6"/>
<dbReference type="InterPro" id="IPR029058">
    <property type="entry name" value="AB_hydrolase_fold"/>
</dbReference>